<dbReference type="InterPro" id="IPR000182">
    <property type="entry name" value="GNAT_dom"/>
</dbReference>
<name>A0A8J3F050_9BACI</name>
<evidence type="ECO:0000313" key="3">
    <source>
        <dbReference type="Proteomes" id="UP000626244"/>
    </source>
</evidence>
<evidence type="ECO:0000313" key="2">
    <source>
        <dbReference type="EMBL" id="GGI11450.1"/>
    </source>
</evidence>
<dbReference type="GO" id="GO:0016747">
    <property type="term" value="F:acyltransferase activity, transferring groups other than amino-acyl groups"/>
    <property type="evidence" value="ECO:0007669"/>
    <property type="project" value="InterPro"/>
</dbReference>
<feature type="domain" description="N-acetyltransferase" evidence="1">
    <location>
        <begin position="9"/>
        <end position="181"/>
    </location>
</feature>
<dbReference type="PROSITE" id="PS51186">
    <property type="entry name" value="GNAT"/>
    <property type="match status" value="1"/>
</dbReference>
<gene>
    <name evidence="2" type="ORF">GCM10007380_07900</name>
</gene>
<proteinExistence type="predicted"/>
<dbReference type="SUPFAM" id="SSF55729">
    <property type="entry name" value="Acyl-CoA N-acyltransferases (Nat)"/>
    <property type="match status" value="1"/>
</dbReference>
<dbReference type="Proteomes" id="UP000626244">
    <property type="component" value="Unassembled WGS sequence"/>
</dbReference>
<sequence length="181" mass="21444">MENQINIQYRFLSLQELDLQFLKTFNRYQVTNKVWYRDGQQYNIKEDYFVEEWNEEKKIQVIQTLQNCLKVGGAVIGAYHQDDVVGFANIENQFFGSNSQYLELPYIHVSNEFRQYGIGKKLFHLCKEKAKQMGAKKLYIAAHPSIETQYFYQSVGCTYADEIHQKIYEKEPLDIQLEISL</sequence>
<comment type="caution">
    <text evidence="2">The sequence shown here is derived from an EMBL/GenBank/DDBJ whole genome shotgun (WGS) entry which is preliminary data.</text>
</comment>
<dbReference type="Pfam" id="PF00583">
    <property type="entry name" value="Acetyltransf_1"/>
    <property type="match status" value="1"/>
</dbReference>
<accession>A0A8J3F050</accession>
<dbReference type="RefSeq" id="WP_158093193.1">
    <property type="nucleotide sequence ID" value="NZ_BMHB01000001.1"/>
</dbReference>
<dbReference type="InterPro" id="IPR016181">
    <property type="entry name" value="Acyl_CoA_acyltransferase"/>
</dbReference>
<organism evidence="2 3">
    <name type="scientific">Gottfriedia solisilvae</name>
    <dbReference type="NCBI Taxonomy" id="1516104"/>
    <lineage>
        <taxon>Bacteria</taxon>
        <taxon>Bacillati</taxon>
        <taxon>Bacillota</taxon>
        <taxon>Bacilli</taxon>
        <taxon>Bacillales</taxon>
        <taxon>Bacillaceae</taxon>
        <taxon>Gottfriedia</taxon>
    </lineage>
</organism>
<protein>
    <recommendedName>
        <fullName evidence="1">N-acetyltransferase domain-containing protein</fullName>
    </recommendedName>
</protein>
<evidence type="ECO:0000259" key="1">
    <source>
        <dbReference type="PROSITE" id="PS51186"/>
    </source>
</evidence>
<reference evidence="3" key="1">
    <citation type="journal article" date="2019" name="Int. J. Syst. Evol. Microbiol.">
        <title>The Global Catalogue of Microorganisms (GCM) 10K type strain sequencing project: providing services to taxonomists for standard genome sequencing and annotation.</title>
        <authorList>
            <consortium name="The Broad Institute Genomics Platform"/>
            <consortium name="The Broad Institute Genome Sequencing Center for Infectious Disease"/>
            <person name="Wu L."/>
            <person name="Ma J."/>
        </authorList>
    </citation>
    <scope>NUCLEOTIDE SEQUENCE [LARGE SCALE GENOMIC DNA]</scope>
    <source>
        <strain evidence="3">CGMCC 1.14993</strain>
    </source>
</reference>
<dbReference type="Gene3D" id="3.40.630.30">
    <property type="match status" value="1"/>
</dbReference>
<keyword evidence="3" id="KW-1185">Reference proteome</keyword>
<dbReference type="OrthoDB" id="8116556at2"/>
<dbReference type="AlphaFoldDB" id="A0A8J3F050"/>
<dbReference type="EMBL" id="BMHB01000001">
    <property type="protein sequence ID" value="GGI11450.1"/>
    <property type="molecule type" value="Genomic_DNA"/>
</dbReference>
<dbReference type="CDD" id="cd04301">
    <property type="entry name" value="NAT_SF"/>
    <property type="match status" value="1"/>
</dbReference>